<reference evidence="2 3" key="1">
    <citation type="submission" date="2024-05" db="EMBL/GenBank/DDBJ databases">
        <authorList>
            <person name="Liu Q."/>
            <person name="Xin Y.-H."/>
        </authorList>
    </citation>
    <scope>NUCLEOTIDE SEQUENCE [LARGE SCALE GENOMIC DNA]</scope>
    <source>
        <strain evidence="2 3">CGMCC 1.10181</strain>
    </source>
</reference>
<keyword evidence="3" id="KW-1185">Reference proteome</keyword>
<comment type="caution">
    <text evidence="2">The sequence shown here is derived from an EMBL/GenBank/DDBJ whole genome shotgun (WGS) entry which is preliminary data.</text>
</comment>
<feature type="transmembrane region" description="Helical" evidence="1">
    <location>
        <begin position="34"/>
        <end position="50"/>
    </location>
</feature>
<keyword evidence="1" id="KW-0812">Transmembrane</keyword>
<keyword evidence="1" id="KW-1133">Transmembrane helix</keyword>
<dbReference type="Proteomes" id="UP001419910">
    <property type="component" value="Unassembled WGS sequence"/>
</dbReference>
<dbReference type="EMBL" id="JBDIME010000006">
    <property type="protein sequence ID" value="MEN2789835.1"/>
    <property type="molecule type" value="Genomic_DNA"/>
</dbReference>
<sequence>MTKKALVLVTMALLLFRSFHYLFSNGPERSAFSEGVLLTALFFSAVYFQLRSDKSVDENRNELR</sequence>
<protein>
    <submittedName>
        <fullName evidence="2">Uncharacterized protein</fullName>
    </submittedName>
</protein>
<evidence type="ECO:0000256" key="1">
    <source>
        <dbReference type="SAM" id="Phobius"/>
    </source>
</evidence>
<gene>
    <name evidence="2" type="ORF">ABC974_09375</name>
</gene>
<evidence type="ECO:0000313" key="2">
    <source>
        <dbReference type="EMBL" id="MEN2789835.1"/>
    </source>
</evidence>
<accession>A0ABU9Y211</accession>
<name>A0ABU9Y211_9SPHN</name>
<organism evidence="2 3">
    <name type="scientific">Sphingomonas oligophenolica</name>
    <dbReference type="NCBI Taxonomy" id="301154"/>
    <lineage>
        <taxon>Bacteria</taxon>
        <taxon>Pseudomonadati</taxon>
        <taxon>Pseudomonadota</taxon>
        <taxon>Alphaproteobacteria</taxon>
        <taxon>Sphingomonadales</taxon>
        <taxon>Sphingomonadaceae</taxon>
        <taxon>Sphingomonas</taxon>
    </lineage>
</organism>
<keyword evidence="1" id="KW-0472">Membrane</keyword>
<proteinExistence type="predicted"/>
<evidence type="ECO:0000313" key="3">
    <source>
        <dbReference type="Proteomes" id="UP001419910"/>
    </source>
</evidence>
<dbReference type="RefSeq" id="WP_343891376.1">
    <property type="nucleotide sequence ID" value="NZ_BAAAEH010000040.1"/>
</dbReference>